<organism evidence="1 2">
    <name type="scientific">Mycoplana azooxidifex</name>
    <dbReference type="NCBI Taxonomy" id="1636188"/>
    <lineage>
        <taxon>Bacteria</taxon>
        <taxon>Pseudomonadati</taxon>
        <taxon>Pseudomonadota</taxon>
        <taxon>Alphaproteobacteria</taxon>
        <taxon>Hyphomicrobiales</taxon>
        <taxon>Rhizobiaceae</taxon>
        <taxon>Mycoplana</taxon>
    </lineage>
</organism>
<proteinExistence type="predicted"/>
<dbReference type="RefSeq" id="WP_183804722.1">
    <property type="nucleotide sequence ID" value="NZ_JACIEE010000005.1"/>
</dbReference>
<evidence type="ECO:0000313" key="2">
    <source>
        <dbReference type="Proteomes" id="UP000574761"/>
    </source>
</evidence>
<comment type="caution">
    <text evidence="1">The sequence shown here is derived from an EMBL/GenBank/DDBJ whole genome shotgun (WGS) entry which is preliminary data.</text>
</comment>
<dbReference type="Proteomes" id="UP000574761">
    <property type="component" value="Unassembled WGS sequence"/>
</dbReference>
<evidence type="ECO:0000313" key="1">
    <source>
        <dbReference type="EMBL" id="MBB3977371.1"/>
    </source>
</evidence>
<accession>A0A7W6GIV3</accession>
<dbReference type="AlphaFoldDB" id="A0A7W6GIV3"/>
<dbReference type="EMBL" id="JACIEE010000005">
    <property type="protein sequence ID" value="MBB3977371.1"/>
    <property type="molecule type" value="Genomic_DNA"/>
</dbReference>
<evidence type="ECO:0008006" key="3">
    <source>
        <dbReference type="Google" id="ProtNLM"/>
    </source>
</evidence>
<keyword evidence="2" id="KW-1185">Reference proteome</keyword>
<protein>
    <recommendedName>
        <fullName evidence="3">DUF3168 domain-containing protein</fullName>
    </recommendedName>
</protein>
<dbReference type="Gene3D" id="3.30.2000.20">
    <property type="match status" value="1"/>
</dbReference>
<name>A0A7W6GIV3_9HYPH</name>
<gene>
    <name evidence="1" type="ORF">GGQ64_002577</name>
</gene>
<reference evidence="1 2" key="1">
    <citation type="submission" date="2020-08" db="EMBL/GenBank/DDBJ databases">
        <title>Genomic Encyclopedia of Type Strains, Phase IV (KMG-IV): sequencing the most valuable type-strain genomes for metagenomic binning, comparative biology and taxonomic classification.</title>
        <authorList>
            <person name="Goeker M."/>
        </authorList>
    </citation>
    <scope>NUCLEOTIDE SEQUENCE [LARGE SCALE GENOMIC DNA]</scope>
    <source>
        <strain evidence="1 2">DSM 100211</strain>
    </source>
</reference>
<sequence length="142" mass="15722">MASPATFDAFENRLKTAWAATALVFENEFAQHLLDAGAPFVFVEVYGDSYAQETFGAPQANQFLEEGVAYLHVMTKSGEGSRQARVWANDLLNLFREQPIGSLFMPEMSIGAGEPGQDFPGYFSIAATVRWYRRDTTSLPTP</sequence>